<dbReference type="PANTHER" id="PTHR12110:SF21">
    <property type="entry name" value="XYLOSE ISOMERASE-LIKE TIM BARREL DOMAIN-CONTAINING PROTEIN"/>
    <property type="match status" value="1"/>
</dbReference>
<dbReference type="EMBL" id="FWDM01000014">
    <property type="protein sequence ID" value="SLM11794.1"/>
    <property type="molecule type" value="Genomic_DNA"/>
</dbReference>
<dbReference type="InterPro" id="IPR050312">
    <property type="entry name" value="IolE/XylAMocC-like"/>
</dbReference>
<dbReference type="PANTHER" id="PTHR12110">
    <property type="entry name" value="HYDROXYPYRUVATE ISOMERASE"/>
    <property type="match status" value="1"/>
</dbReference>
<accession>A0A3P3XI09</accession>
<reference evidence="2" key="1">
    <citation type="submission" date="2017-02" db="EMBL/GenBank/DDBJ databases">
        <authorList>
            <person name="Regsiter A."/>
            <person name="William W."/>
        </authorList>
    </citation>
    <scope>NUCLEOTIDE SEQUENCE</scope>
    <source>
        <strain evidence="2">Bib</strain>
    </source>
</reference>
<feature type="domain" description="Xylose isomerase-like TIM barrel" evidence="1">
    <location>
        <begin position="21"/>
        <end position="286"/>
    </location>
</feature>
<dbReference type="SUPFAM" id="SSF51658">
    <property type="entry name" value="Xylose isomerase-like"/>
    <property type="match status" value="1"/>
</dbReference>
<sequence>MISLGFVSAILGDKTFEEVVDFASANKFACVEMMCWPVGKAERRYAGVTHIDVDRLDDAKVAYIKNYLSQKKVFISGLGYYPNPLDEDETKRGVYIEHIKKVIHGAARLGVPVVNTFIGRIPLKDPEYNFSLFKEIWPDIVKYAETQGVKIGIENCPMYFSKDEWPSGKNLAYSPAHFRKIFEIIPSKNFGLNYDPSHFVWQQMDYLKPIKEFKNRLFHIHIKDVKVDKDRLDDVGILATPLEYHSPRLPGLGDVDWSKFFSVLVESGYRGPACIEVEDRNYEKFPEDVRTALLQSRNYVSQFLVLE</sequence>
<dbReference type="InterPro" id="IPR036237">
    <property type="entry name" value="Xyl_isomerase-like_sf"/>
</dbReference>
<dbReference type="GO" id="GO:0016853">
    <property type="term" value="F:isomerase activity"/>
    <property type="evidence" value="ECO:0007669"/>
    <property type="project" value="UniProtKB-KW"/>
</dbReference>
<protein>
    <submittedName>
        <fullName evidence="2">Xylose isomerase domain-containing protein TIM barrel</fullName>
    </submittedName>
</protein>
<dbReference type="InterPro" id="IPR013022">
    <property type="entry name" value="Xyl_isomerase-like_TIM-brl"/>
</dbReference>
<evidence type="ECO:0000313" key="2">
    <source>
        <dbReference type="EMBL" id="SLM11794.1"/>
    </source>
</evidence>
<dbReference type="Gene3D" id="3.20.20.150">
    <property type="entry name" value="Divalent-metal-dependent TIM barrel enzymes"/>
    <property type="match status" value="1"/>
</dbReference>
<dbReference type="Pfam" id="PF01261">
    <property type="entry name" value="AP_endonuc_2"/>
    <property type="match status" value="1"/>
</dbReference>
<keyword evidence="2" id="KW-0413">Isomerase</keyword>
<gene>
    <name evidence="2" type="ORF">SPIROBIBN47_210072</name>
</gene>
<name>A0A3P3XI09_9SPIR</name>
<dbReference type="AlphaFoldDB" id="A0A3P3XI09"/>
<proteinExistence type="predicted"/>
<organism evidence="2">
    <name type="scientific">uncultured spirochete</name>
    <dbReference type="NCBI Taxonomy" id="156406"/>
    <lineage>
        <taxon>Bacteria</taxon>
        <taxon>Pseudomonadati</taxon>
        <taxon>Spirochaetota</taxon>
        <taxon>Spirochaetia</taxon>
        <taxon>Spirochaetales</taxon>
        <taxon>environmental samples</taxon>
    </lineage>
</organism>
<evidence type="ECO:0000259" key="1">
    <source>
        <dbReference type="Pfam" id="PF01261"/>
    </source>
</evidence>